<dbReference type="Pfam" id="PF00172">
    <property type="entry name" value="Zn_clus"/>
    <property type="match status" value="1"/>
</dbReference>
<evidence type="ECO:0000256" key="2">
    <source>
        <dbReference type="ARBA" id="ARBA00022737"/>
    </source>
</evidence>
<dbReference type="PROSITE" id="PS00463">
    <property type="entry name" value="ZN2_CY6_FUNGAL_1"/>
    <property type="match status" value="1"/>
</dbReference>
<keyword evidence="5" id="KW-0805">Transcription regulation</keyword>
<evidence type="ECO:0000259" key="10">
    <source>
        <dbReference type="PROSITE" id="PS50048"/>
    </source>
</evidence>
<keyword evidence="2" id="KW-0677">Repeat</keyword>
<evidence type="ECO:0000256" key="1">
    <source>
        <dbReference type="ARBA" id="ARBA00022723"/>
    </source>
</evidence>
<dbReference type="CDD" id="cd12148">
    <property type="entry name" value="fungal_TF_MHR"/>
    <property type="match status" value="1"/>
</dbReference>
<dbReference type="FunFam" id="3.30.160.60:FF:000110">
    <property type="entry name" value="Zinc finger protein-like"/>
    <property type="match status" value="1"/>
</dbReference>
<dbReference type="Proteomes" id="UP000566819">
    <property type="component" value="Unassembled WGS sequence"/>
</dbReference>
<feature type="compositionally biased region" description="Low complexity" evidence="9">
    <location>
        <begin position="379"/>
        <end position="390"/>
    </location>
</feature>
<dbReference type="PROSITE" id="PS50048">
    <property type="entry name" value="ZN2_CY6_FUNGAL_2"/>
    <property type="match status" value="1"/>
</dbReference>
<name>A0A8H4RFB2_9HELO</name>
<keyword evidence="1" id="KW-0479">Metal-binding</keyword>
<dbReference type="InterPro" id="IPR036236">
    <property type="entry name" value="Znf_C2H2_sf"/>
</dbReference>
<dbReference type="GO" id="GO:0006351">
    <property type="term" value="P:DNA-templated transcription"/>
    <property type="evidence" value="ECO:0007669"/>
    <property type="project" value="InterPro"/>
</dbReference>
<feature type="domain" description="Zn(2)-C6 fungal-type" evidence="10">
    <location>
        <begin position="76"/>
        <end position="105"/>
    </location>
</feature>
<dbReference type="GO" id="GO:0008270">
    <property type="term" value="F:zinc ion binding"/>
    <property type="evidence" value="ECO:0007669"/>
    <property type="project" value="UniProtKB-KW"/>
</dbReference>
<feature type="compositionally biased region" description="Polar residues" evidence="9">
    <location>
        <begin position="239"/>
        <end position="251"/>
    </location>
</feature>
<dbReference type="Gene3D" id="4.10.240.10">
    <property type="entry name" value="Zn(2)-C6 fungal-type DNA-binding domain"/>
    <property type="match status" value="1"/>
</dbReference>
<gene>
    <name evidence="12" type="ORF">G7Y89_g10323</name>
</gene>
<evidence type="ECO:0000313" key="13">
    <source>
        <dbReference type="Proteomes" id="UP000566819"/>
    </source>
</evidence>
<feature type="compositionally biased region" description="Polar residues" evidence="9">
    <location>
        <begin position="207"/>
        <end position="223"/>
    </location>
</feature>
<proteinExistence type="predicted"/>
<dbReference type="Pfam" id="PF04082">
    <property type="entry name" value="Fungal_trans"/>
    <property type="match status" value="1"/>
</dbReference>
<protein>
    <submittedName>
        <fullName evidence="12">Uncharacterized protein</fullName>
    </submittedName>
</protein>
<dbReference type="PROSITE" id="PS50157">
    <property type="entry name" value="ZINC_FINGER_C2H2_2"/>
    <property type="match status" value="2"/>
</dbReference>
<dbReference type="OrthoDB" id="3557599at2759"/>
<evidence type="ECO:0000256" key="8">
    <source>
        <dbReference type="PROSITE-ProRule" id="PRU00042"/>
    </source>
</evidence>
<dbReference type="AlphaFoldDB" id="A0A8H4RFB2"/>
<keyword evidence="4" id="KW-0862">Zinc</keyword>
<dbReference type="Gene3D" id="3.30.160.60">
    <property type="entry name" value="Classic Zinc Finger"/>
    <property type="match status" value="2"/>
</dbReference>
<keyword evidence="3 8" id="KW-0863">Zinc-finger</keyword>
<dbReference type="PROSITE" id="PS00028">
    <property type="entry name" value="ZINC_FINGER_C2H2_1"/>
    <property type="match status" value="2"/>
</dbReference>
<evidence type="ECO:0000256" key="6">
    <source>
        <dbReference type="ARBA" id="ARBA00023163"/>
    </source>
</evidence>
<evidence type="ECO:0000259" key="11">
    <source>
        <dbReference type="PROSITE" id="PS50157"/>
    </source>
</evidence>
<keyword evidence="7" id="KW-0539">Nucleus</keyword>
<dbReference type="SUPFAM" id="SSF57701">
    <property type="entry name" value="Zn2/Cys6 DNA-binding domain"/>
    <property type="match status" value="1"/>
</dbReference>
<evidence type="ECO:0000256" key="5">
    <source>
        <dbReference type="ARBA" id="ARBA00023015"/>
    </source>
</evidence>
<dbReference type="GO" id="GO:0000981">
    <property type="term" value="F:DNA-binding transcription factor activity, RNA polymerase II-specific"/>
    <property type="evidence" value="ECO:0007669"/>
    <property type="project" value="InterPro"/>
</dbReference>
<dbReference type="Pfam" id="PF00096">
    <property type="entry name" value="zf-C2H2"/>
    <property type="match status" value="2"/>
</dbReference>
<dbReference type="CDD" id="cd00067">
    <property type="entry name" value="GAL4"/>
    <property type="match status" value="1"/>
</dbReference>
<dbReference type="SMART" id="SM00066">
    <property type="entry name" value="GAL4"/>
    <property type="match status" value="1"/>
</dbReference>
<dbReference type="EMBL" id="JAAMPI010000903">
    <property type="protein sequence ID" value="KAF4627828.1"/>
    <property type="molecule type" value="Genomic_DNA"/>
</dbReference>
<evidence type="ECO:0000256" key="9">
    <source>
        <dbReference type="SAM" id="MobiDB-lite"/>
    </source>
</evidence>
<feature type="region of interest" description="Disordered" evidence="9">
    <location>
        <begin position="207"/>
        <end position="267"/>
    </location>
</feature>
<dbReference type="PANTHER" id="PTHR47660:SF7">
    <property type="entry name" value="TRANSCRIPTION FACTOR WITH C2H2 AND ZN(2)-CYS(6) DNA BINDING DOMAIN (EUROFUNG)"/>
    <property type="match status" value="1"/>
</dbReference>
<dbReference type="InterPro" id="IPR013087">
    <property type="entry name" value="Znf_C2H2_type"/>
</dbReference>
<evidence type="ECO:0000256" key="3">
    <source>
        <dbReference type="ARBA" id="ARBA00022771"/>
    </source>
</evidence>
<reference evidence="12 13" key="1">
    <citation type="submission" date="2020-03" db="EMBL/GenBank/DDBJ databases">
        <title>Draft Genome Sequence of Cudoniella acicularis.</title>
        <authorList>
            <person name="Buettner E."/>
            <person name="Kellner H."/>
        </authorList>
    </citation>
    <scope>NUCLEOTIDE SEQUENCE [LARGE SCALE GENOMIC DNA]</scope>
    <source>
        <strain evidence="12 13">DSM 108380</strain>
    </source>
</reference>
<dbReference type="SUPFAM" id="SSF57667">
    <property type="entry name" value="beta-beta-alpha zinc fingers"/>
    <property type="match status" value="1"/>
</dbReference>
<dbReference type="SMART" id="SM00355">
    <property type="entry name" value="ZnF_C2H2"/>
    <property type="match status" value="2"/>
</dbReference>
<feature type="domain" description="C2H2-type" evidence="11">
    <location>
        <begin position="33"/>
        <end position="60"/>
    </location>
</feature>
<dbReference type="GO" id="GO:0003677">
    <property type="term" value="F:DNA binding"/>
    <property type="evidence" value="ECO:0007669"/>
    <property type="project" value="InterPro"/>
</dbReference>
<keyword evidence="13" id="KW-1185">Reference proteome</keyword>
<organism evidence="12 13">
    <name type="scientific">Cudoniella acicularis</name>
    <dbReference type="NCBI Taxonomy" id="354080"/>
    <lineage>
        <taxon>Eukaryota</taxon>
        <taxon>Fungi</taxon>
        <taxon>Dikarya</taxon>
        <taxon>Ascomycota</taxon>
        <taxon>Pezizomycotina</taxon>
        <taxon>Leotiomycetes</taxon>
        <taxon>Helotiales</taxon>
        <taxon>Tricladiaceae</taxon>
        <taxon>Cudoniella</taxon>
    </lineage>
</organism>
<feature type="region of interest" description="Disordered" evidence="9">
    <location>
        <begin position="373"/>
        <end position="392"/>
    </location>
</feature>
<sequence length="981" mass="110636">MPDQFVCSECGEKFKRLEHVERHKLSHKAEKAFACHICGKGFTRRDTLTRHIPIHDSRDSDRNENKRSGVSRVSRACVNCAKARLRCNGEQPCSRCNNRDDGCVYRPSTRKRIRAILPEASSTSSRSPEDTITFSPLSLPPTIPQSPSHMTEGLQNIDNQGMASKDDYSALDTLVAAMRSSSMPEVNPANETNVSLGNQENTTQNLYQSSTQSLRGQVQQSGSDGVRDISSAHQEYDGTAQSPPWTSNASFHTHPFRDNYPTPSQNYSIVEGGESEFIDDFFGNEEPRPTLDDPWEPSFDLTDWMAVDAPGLRDDNFGMLQESQVLMSSLPTESRSEAAVLTPISARNLPSNNFGSKEYLPRPTAGEVQLTFRNGSSKQTQQQQRQQYRYSSPRNERIKRLLNPKLRGLSTLSPAPVIKQWPTDWDPAKIDNLVSFPDMKSVPMDLYEAEDFAHVPRLDHNTYESMVHCLQQTNQEQSCFRPITNALLPPRHAMECFVQLYFEYFQPIFPLVHQPTFNPSSTSWILVLAVAAVGCRYSKIPESGKCANALQELCERDNSNVRTTWLTQAILLNCMGMTYSGNRRLLEIAMASRSASVTQCRRNGSLHQSSRPVALNDATEDQVVESRWQAWVYEEELRRLGFCTWIYDCQFPLYFDNVPSMKLSELRQQLPSKEALWDAPNSTAWKRHFLHNQPDQPLYLQEALGTLAHGNPISHKLGIFARYIVVHAVYRNVWDMFQYASTPFFPRLSSDSDLEWNMLALESLNALKPTSDDSLYPQSPLHFSLESHVNLVALLLYTPSAELFLFARSQLSSQEAQDARCRLAAWIQELNGRTARRAVMHASVLFGLIHAKRGHSTTFHEPVVFLIATLTLWTFSHFNRGRSSIYDNGGADGSRSDYATTIRLDRIRSDEEAKAWIEHGEESRGYLVDVGNVNGSDAENRLLVVAQNTLLGMETWALAQGFASVLSSLQNSSSAEGRDEN</sequence>
<feature type="domain" description="C2H2-type" evidence="11">
    <location>
        <begin position="5"/>
        <end position="32"/>
    </location>
</feature>
<evidence type="ECO:0000313" key="12">
    <source>
        <dbReference type="EMBL" id="KAF4627828.1"/>
    </source>
</evidence>
<dbReference type="InterPro" id="IPR001138">
    <property type="entry name" value="Zn2Cys6_DnaBD"/>
</dbReference>
<keyword evidence="6" id="KW-0804">Transcription</keyword>
<comment type="caution">
    <text evidence="12">The sequence shown here is derived from an EMBL/GenBank/DDBJ whole genome shotgun (WGS) entry which is preliminary data.</text>
</comment>
<accession>A0A8H4RFB2</accession>
<evidence type="ECO:0000256" key="4">
    <source>
        <dbReference type="ARBA" id="ARBA00022833"/>
    </source>
</evidence>
<dbReference type="InterPro" id="IPR036864">
    <property type="entry name" value="Zn2-C6_fun-type_DNA-bd_sf"/>
</dbReference>
<dbReference type="InterPro" id="IPR007219">
    <property type="entry name" value="XnlR_reg_dom"/>
</dbReference>
<evidence type="ECO:0000256" key="7">
    <source>
        <dbReference type="ARBA" id="ARBA00023242"/>
    </source>
</evidence>
<dbReference type="PANTHER" id="PTHR47660">
    <property type="entry name" value="TRANSCRIPTION FACTOR WITH C2H2 AND ZN(2)-CYS(6) DNA BINDING DOMAIN (EUROFUNG)-RELATED-RELATED"/>
    <property type="match status" value="1"/>
</dbReference>